<dbReference type="GO" id="GO:0016747">
    <property type="term" value="F:acyltransferase activity, transferring groups other than amino-acyl groups"/>
    <property type="evidence" value="ECO:0007669"/>
    <property type="project" value="InterPro"/>
</dbReference>
<evidence type="ECO:0000256" key="1">
    <source>
        <dbReference type="ARBA" id="ARBA00022679"/>
    </source>
</evidence>
<organism evidence="4 5">
    <name type="scientific">Roseibium alexandrii (strain DSM 17067 / NCIMB 14079 / DFL-11)</name>
    <name type="common">Labrenzia alexandrii</name>
    <dbReference type="NCBI Taxonomy" id="244592"/>
    <lineage>
        <taxon>Bacteria</taxon>
        <taxon>Pseudomonadati</taxon>
        <taxon>Pseudomonadota</taxon>
        <taxon>Alphaproteobacteria</taxon>
        <taxon>Hyphomicrobiales</taxon>
        <taxon>Stappiaceae</taxon>
        <taxon>Roseibium</taxon>
    </lineage>
</organism>
<keyword evidence="1 4" id="KW-0808">Transferase</keyword>
<keyword evidence="2" id="KW-0012">Acyltransferase</keyword>
<proteinExistence type="predicted"/>
<dbReference type="EMBL" id="ACCU02000004">
    <property type="protein sequence ID" value="EEE47266.2"/>
    <property type="molecule type" value="Genomic_DNA"/>
</dbReference>
<dbReference type="InterPro" id="IPR016181">
    <property type="entry name" value="Acyl_CoA_acyltransferase"/>
</dbReference>
<feature type="domain" description="N-acetyltransferase" evidence="3">
    <location>
        <begin position="43"/>
        <end position="197"/>
    </location>
</feature>
<dbReference type="InterPro" id="IPR000182">
    <property type="entry name" value="GNAT_dom"/>
</dbReference>
<protein>
    <submittedName>
        <fullName evidence="4">Acetyltransferase</fullName>
    </submittedName>
</protein>
<dbReference type="Gene3D" id="3.40.630.30">
    <property type="match status" value="1"/>
</dbReference>
<comment type="caution">
    <text evidence="4">The sequence shown here is derived from an EMBL/GenBank/DDBJ whole genome shotgun (WGS) entry which is preliminary data.</text>
</comment>
<dbReference type="SUPFAM" id="SSF55729">
    <property type="entry name" value="Acyl-CoA N-acyltransferases (Nat)"/>
    <property type="match status" value="1"/>
</dbReference>
<gene>
    <name evidence="4" type="ORF">SADFL11_4555</name>
</gene>
<accession>A0A5E8H5A9</accession>
<name>A0A5E8H5A9_ROSAD</name>
<evidence type="ECO:0000259" key="3">
    <source>
        <dbReference type="PROSITE" id="PS51186"/>
    </source>
</evidence>
<evidence type="ECO:0000313" key="5">
    <source>
        <dbReference type="Proteomes" id="UP000004703"/>
    </source>
</evidence>
<dbReference type="AlphaFoldDB" id="A0A5E8H5A9"/>
<dbReference type="Proteomes" id="UP000004703">
    <property type="component" value="Chromosome"/>
</dbReference>
<evidence type="ECO:0000313" key="4">
    <source>
        <dbReference type="EMBL" id="EEE47266.2"/>
    </source>
</evidence>
<evidence type="ECO:0000256" key="2">
    <source>
        <dbReference type="ARBA" id="ARBA00023315"/>
    </source>
</evidence>
<reference evidence="4 5" key="1">
    <citation type="submission" date="2008-01" db="EMBL/GenBank/DDBJ databases">
        <authorList>
            <person name="Wagner-Dobler I."/>
            <person name="Ferriera S."/>
            <person name="Johnson J."/>
            <person name="Kravitz S."/>
            <person name="Beeson K."/>
            <person name="Sutton G."/>
            <person name="Rogers Y.-H."/>
            <person name="Friedman R."/>
            <person name="Frazier M."/>
            <person name="Venter J.C."/>
        </authorList>
    </citation>
    <scope>NUCLEOTIDE SEQUENCE [LARGE SCALE GENOMIC DNA]</scope>
    <source>
        <strain evidence="5">DSM 17067 / NCIMB 14079 / DFL-11</strain>
    </source>
</reference>
<dbReference type="Pfam" id="PF00583">
    <property type="entry name" value="Acetyltransf_1"/>
    <property type="match status" value="1"/>
</dbReference>
<reference evidence="4 5" key="2">
    <citation type="submission" date="2013-04" db="EMBL/GenBank/DDBJ databases">
        <authorList>
            <person name="Fiebig A."/>
            <person name="Pradella S."/>
            <person name="Wagner-Doebler I."/>
        </authorList>
    </citation>
    <scope>NUCLEOTIDE SEQUENCE [LARGE SCALE GENOMIC DNA]</scope>
    <source>
        <strain evidence="5">DSM 17067 / NCIMB 14079 / DFL-11</strain>
    </source>
</reference>
<dbReference type="PANTHER" id="PTHR43800">
    <property type="entry name" value="PEPTIDYL-LYSINE N-ACETYLTRANSFERASE YJAB"/>
    <property type="match status" value="1"/>
</dbReference>
<dbReference type="RefSeq" id="WP_040450910.1">
    <property type="nucleotide sequence ID" value="NZ_CM011002.1"/>
</dbReference>
<dbReference type="PROSITE" id="PS51186">
    <property type="entry name" value="GNAT"/>
    <property type="match status" value="1"/>
</dbReference>
<sequence length="206" mass="22889">MPNPILNLDGYTEVPDTKIAVVVTYLEMTERPSEALAPQRSDMSLKAWSSPTAAEYKALFREVGEKWIWFGRLIKPDADLETLLAEPARENYLPVLDGKPVGTLELNYADPENVELAYFGLVPSAIGGGVGRWLMAQAVEMAWSRPETKRLWLHTCTADSPQALKFYQSCGFKPYKRAIEVADDPRGLGLYASETAPHVPCLMGQN</sequence>
<dbReference type="CDD" id="cd04301">
    <property type="entry name" value="NAT_SF"/>
    <property type="match status" value="1"/>
</dbReference>
<dbReference type="PANTHER" id="PTHR43800:SF1">
    <property type="entry name" value="PEPTIDYL-LYSINE N-ACETYLTRANSFERASE YJAB"/>
    <property type="match status" value="1"/>
</dbReference>